<dbReference type="PANTHER" id="PTHR30298:SF0">
    <property type="entry name" value="PROTEIN YBFL-RELATED"/>
    <property type="match status" value="1"/>
</dbReference>
<dbReference type="Proteomes" id="UP001210999">
    <property type="component" value="Unassembled WGS sequence"/>
</dbReference>
<sequence length="54" mass="6295">METSIYISIAAVICGAQSWNEIEEFGNSKMTFFKSRIPSLEFIPSHDTFNRFFR</sequence>
<dbReference type="EMBL" id="JAQKEI010000006">
    <property type="protein sequence ID" value="MDB0850988.1"/>
    <property type="molecule type" value="Genomic_DNA"/>
</dbReference>
<dbReference type="PANTHER" id="PTHR30298">
    <property type="entry name" value="H REPEAT-ASSOCIATED PREDICTED TRANSPOSASE"/>
    <property type="match status" value="1"/>
</dbReference>
<comment type="caution">
    <text evidence="2">The sequence shown here is derived from an EMBL/GenBank/DDBJ whole genome shotgun (WGS) entry which is preliminary data.</text>
</comment>
<feature type="domain" description="H repeat-associated protein N-terminal" evidence="1">
    <location>
        <begin position="5"/>
        <end position="54"/>
    </location>
</feature>
<organism evidence="2 3">
    <name type="scientific">Phocaeicola vulgatus</name>
    <name type="common">Bacteroides vulgatus</name>
    <dbReference type="NCBI Taxonomy" id="821"/>
    <lineage>
        <taxon>Bacteria</taxon>
        <taxon>Pseudomonadati</taxon>
        <taxon>Bacteroidota</taxon>
        <taxon>Bacteroidia</taxon>
        <taxon>Bacteroidales</taxon>
        <taxon>Bacteroidaceae</taxon>
        <taxon>Phocaeicola</taxon>
    </lineage>
</organism>
<gene>
    <name evidence="2" type="ORF">PL594_05640</name>
</gene>
<proteinExistence type="predicted"/>
<accession>A0AAP3NMM0</accession>
<dbReference type="InterPro" id="IPR032806">
    <property type="entry name" value="YbfD_N"/>
</dbReference>
<evidence type="ECO:0000313" key="2">
    <source>
        <dbReference type="EMBL" id="MDB0850988.1"/>
    </source>
</evidence>
<evidence type="ECO:0000313" key="3">
    <source>
        <dbReference type="Proteomes" id="UP001210999"/>
    </source>
</evidence>
<reference evidence="2" key="1">
    <citation type="submission" date="2023-01" db="EMBL/GenBank/DDBJ databases">
        <title>Human gut microbiome strain richness.</title>
        <authorList>
            <person name="Chen-Liaw A."/>
        </authorList>
    </citation>
    <scope>NUCLEOTIDE SEQUENCE</scope>
    <source>
        <strain evidence="2">H9_m1001271B151109d0_201107</strain>
    </source>
</reference>
<evidence type="ECO:0000259" key="1">
    <source>
        <dbReference type="Pfam" id="PF13808"/>
    </source>
</evidence>
<protein>
    <submittedName>
        <fullName evidence="2">Transposase family protein</fullName>
    </submittedName>
</protein>
<dbReference type="Pfam" id="PF13808">
    <property type="entry name" value="DDE_Tnp_1_assoc"/>
    <property type="match status" value="1"/>
</dbReference>
<name>A0AAP3NMM0_PHOVU</name>
<dbReference type="InterPro" id="IPR051698">
    <property type="entry name" value="Transposase_11-like"/>
</dbReference>
<dbReference type="RefSeq" id="WP_229095057.1">
    <property type="nucleotide sequence ID" value="NZ_DAWEDZ010000139.1"/>
</dbReference>
<dbReference type="AlphaFoldDB" id="A0AAP3NMM0"/>